<evidence type="ECO:0000259" key="1">
    <source>
        <dbReference type="Pfam" id="PF16835"/>
    </source>
</evidence>
<dbReference type="EMBL" id="BPVZ01000206">
    <property type="protein sequence ID" value="GKV46324.1"/>
    <property type="molecule type" value="Genomic_DNA"/>
</dbReference>
<dbReference type="Pfam" id="PF16835">
    <property type="entry name" value="SF3A2"/>
    <property type="match status" value="1"/>
</dbReference>
<gene>
    <name evidence="2" type="ORF">SLEP1_g53309</name>
</gene>
<feature type="domain" description="SF3A2" evidence="1">
    <location>
        <begin position="7"/>
        <end position="34"/>
    </location>
</feature>
<keyword evidence="3" id="KW-1185">Reference proteome</keyword>
<dbReference type="Proteomes" id="UP001054252">
    <property type="component" value="Unassembled WGS sequence"/>
</dbReference>
<organism evidence="2 3">
    <name type="scientific">Rubroshorea leprosula</name>
    <dbReference type="NCBI Taxonomy" id="152421"/>
    <lineage>
        <taxon>Eukaryota</taxon>
        <taxon>Viridiplantae</taxon>
        <taxon>Streptophyta</taxon>
        <taxon>Embryophyta</taxon>
        <taxon>Tracheophyta</taxon>
        <taxon>Spermatophyta</taxon>
        <taxon>Magnoliopsida</taxon>
        <taxon>eudicotyledons</taxon>
        <taxon>Gunneridae</taxon>
        <taxon>Pentapetalae</taxon>
        <taxon>rosids</taxon>
        <taxon>malvids</taxon>
        <taxon>Malvales</taxon>
        <taxon>Dipterocarpaceae</taxon>
        <taxon>Rubroshorea</taxon>
    </lineage>
</organism>
<dbReference type="InterPro" id="IPR031781">
    <property type="entry name" value="SF3A2_dom"/>
</dbReference>
<proteinExistence type="predicted"/>
<reference evidence="2 3" key="1">
    <citation type="journal article" date="2021" name="Commun. Biol.">
        <title>The genome of Shorea leprosula (Dipterocarpaceae) highlights the ecological relevance of drought in aseasonal tropical rainforests.</title>
        <authorList>
            <person name="Ng K.K.S."/>
            <person name="Kobayashi M.J."/>
            <person name="Fawcett J.A."/>
            <person name="Hatakeyama M."/>
            <person name="Paape T."/>
            <person name="Ng C.H."/>
            <person name="Ang C.C."/>
            <person name="Tnah L.H."/>
            <person name="Lee C.T."/>
            <person name="Nishiyama T."/>
            <person name="Sese J."/>
            <person name="O'Brien M.J."/>
            <person name="Copetti D."/>
            <person name="Mohd Noor M.I."/>
            <person name="Ong R.C."/>
            <person name="Putra M."/>
            <person name="Sireger I.Z."/>
            <person name="Indrioko S."/>
            <person name="Kosugi Y."/>
            <person name="Izuno A."/>
            <person name="Isagi Y."/>
            <person name="Lee S.L."/>
            <person name="Shimizu K.K."/>
        </authorList>
    </citation>
    <scope>NUCLEOTIDE SEQUENCE [LARGE SCALE GENOMIC DNA]</scope>
    <source>
        <strain evidence="2">214</strain>
    </source>
</reference>
<name>A0AAV5M961_9ROSI</name>
<dbReference type="AlphaFoldDB" id="A0AAV5M961"/>
<sequence>MLCHLMSRGYQYLLFAVEPYKITAFKVPALKLIPECSQ</sequence>
<dbReference type="Gene3D" id="2.60.40.2690">
    <property type="match status" value="1"/>
</dbReference>
<comment type="caution">
    <text evidence="2">The sequence shown here is derived from an EMBL/GenBank/DDBJ whole genome shotgun (WGS) entry which is preliminary data.</text>
</comment>
<accession>A0AAV5M961</accession>
<evidence type="ECO:0000313" key="2">
    <source>
        <dbReference type="EMBL" id="GKV46324.1"/>
    </source>
</evidence>
<protein>
    <recommendedName>
        <fullName evidence="1">SF3A2 domain-containing protein</fullName>
    </recommendedName>
</protein>
<evidence type="ECO:0000313" key="3">
    <source>
        <dbReference type="Proteomes" id="UP001054252"/>
    </source>
</evidence>